<gene>
    <name evidence="3" type="ORF">BCS90_23790</name>
</gene>
<comment type="caution">
    <text evidence="3">The sequence shown here is derived from an EMBL/GenBank/DDBJ whole genome shotgun (WGS) entry which is preliminary data.</text>
</comment>
<feature type="transmembrane region" description="Helical" evidence="1">
    <location>
        <begin position="84"/>
        <end position="117"/>
    </location>
</feature>
<protein>
    <submittedName>
        <fullName evidence="3">Tripartite tricarboxylate transporter TctB family protein</fullName>
    </submittedName>
</protein>
<dbReference type="InterPro" id="IPR009936">
    <property type="entry name" value="DUF1468"/>
</dbReference>
<dbReference type="AlphaFoldDB" id="A0A7Z1MGK1"/>
<reference evidence="3" key="2">
    <citation type="journal article" date="2018" name="Nature">
        <title>A major lineage of non-tailed dsDNA viruses as unrecognized killers of marine bacteria.</title>
        <authorList>
            <person name="Kauffman K.M."/>
            <person name="Hussain F.A."/>
            <person name="Yang J."/>
            <person name="Arevalo P."/>
            <person name="Brown J.M."/>
            <person name="Chang W.K."/>
            <person name="VanInsberghe D."/>
            <person name="Elsherbini J."/>
            <person name="Sharma R.S."/>
            <person name="Cutler M.B."/>
            <person name="Kelly L."/>
            <person name="Polz M.F."/>
        </authorList>
    </citation>
    <scope>NUCLEOTIDE SEQUENCE</scope>
    <source>
        <strain evidence="3">10N.222.46.E12</strain>
    </source>
</reference>
<evidence type="ECO:0000256" key="1">
    <source>
        <dbReference type="SAM" id="Phobius"/>
    </source>
</evidence>
<dbReference type="EMBL" id="MDBS01000052">
    <property type="protein sequence ID" value="PMP25930.1"/>
    <property type="molecule type" value="Genomic_DNA"/>
</dbReference>
<dbReference type="RefSeq" id="WP_010438352.1">
    <property type="nucleotide sequence ID" value="NZ_AP025480.1"/>
</dbReference>
<evidence type="ECO:0000259" key="2">
    <source>
        <dbReference type="Pfam" id="PF07331"/>
    </source>
</evidence>
<organism evidence="3">
    <name type="scientific">Vibrio cyclitrophicus</name>
    <dbReference type="NCBI Taxonomy" id="47951"/>
    <lineage>
        <taxon>Bacteria</taxon>
        <taxon>Pseudomonadati</taxon>
        <taxon>Pseudomonadota</taxon>
        <taxon>Gammaproteobacteria</taxon>
        <taxon>Vibrionales</taxon>
        <taxon>Vibrionaceae</taxon>
        <taxon>Vibrio</taxon>
    </lineage>
</organism>
<keyword evidence="1" id="KW-0472">Membrane</keyword>
<keyword evidence="1" id="KW-0812">Transmembrane</keyword>
<proteinExistence type="predicted"/>
<sequence>MSNSHSYLNRNVVFPSIIIILSAIAFALITQFDRPMYQDASVDAKFFPMMIVIAQIAICIVLIVQHKLKGASEQQEAMISKMSIFGVAFLIGYALLISVVGYLYASLIAFMFYLVYFKVKKPIYYVVAVVFVFAVYYLFGEVFYIALPEATWS</sequence>
<accession>A0A7Z1MGK1</accession>
<feature type="transmembrane region" description="Helical" evidence="1">
    <location>
        <begin position="12"/>
        <end position="32"/>
    </location>
</feature>
<keyword evidence="1" id="KW-1133">Transmembrane helix</keyword>
<feature type="transmembrane region" description="Helical" evidence="1">
    <location>
        <begin position="123"/>
        <end position="147"/>
    </location>
</feature>
<reference evidence="3" key="1">
    <citation type="submission" date="2016-07" db="EMBL/GenBank/DDBJ databases">
        <authorList>
            <person name="Kauffman K."/>
            <person name="Arevalo P."/>
            <person name="Polz M.F."/>
        </authorList>
    </citation>
    <scope>NUCLEOTIDE SEQUENCE</scope>
    <source>
        <strain evidence="3">10N.222.46.E12</strain>
    </source>
</reference>
<name>A0A7Z1MGK1_9VIBR</name>
<feature type="transmembrane region" description="Helical" evidence="1">
    <location>
        <begin position="44"/>
        <end position="64"/>
    </location>
</feature>
<dbReference type="GeneID" id="50229792"/>
<evidence type="ECO:0000313" key="3">
    <source>
        <dbReference type="EMBL" id="PMP25930.1"/>
    </source>
</evidence>
<dbReference type="Pfam" id="PF07331">
    <property type="entry name" value="TctB"/>
    <property type="match status" value="1"/>
</dbReference>
<feature type="domain" description="DUF1468" evidence="2">
    <location>
        <begin position="15"/>
        <end position="148"/>
    </location>
</feature>